<dbReference type="NCBIfam" id="TIGR00758">
    <property type="entry name" value="UDG_fam4"/>
    <property type="match status" value="1"/>
</dbReference>
<dbReference type="InterPro" id="IPR005273">
    <property type="entry name" value="Ura-DNA_glyco_family4"/>
</dbReference>
<proteinExistence type="inferred from homology"/>
<dbReference type="PANTHER" id="PTHR33693">
    <property type="entry name" value="TYPE-5 URACIL-DNA GLYCOSYLASE"/>
    <property type="match status" value="1"/>
</dbReference>
<evidence type="ECO:0000256" key="9">
    <source>
        <dbReference type="ARBA" id="ARBA00023204"/>
    </source>
</evidence>
<dbReference type="Pfam" id="PF13566">
    <property type="entry name" value="DUF4130"/>
    <property type="match status" value="1"/>
</dbReference>
<protein>
    <recommendedName>
        <fullName evidence="2">Type-4 uracil-DNA glycosylase</fullName>
    </recommendedName>
</protein>
<dbReference type="InterPro" id="IPR005122">
    <property type="entry name" value="Uracil-DNA_glycosylase-like"/>
</dbReference>
<dbReference type="RefSeq" id="WP_307233840.1">
    <property type="nucleotide sequence ID" value="NZ_JAUSVF010000002.1"/>
</dbReference>
<evidence type="ECO:0000256" key="8">
    <source>
        <dbReference type="ARBA" id="ARBA00023014"/>
    </source>
</evidence>
<keyword evidence="11" id="KW-0548">Nucleotidyltransferase</keyword>
<keyword evidence="4" id="KW-0479">Metal-binding</keyword>
<evidence type="ECO:0000256" key="5">
    <source>
        <dbReference type="ARBA" id="ARBA00022763"/>
    </source>
</evidence>
<keyword evidence="3" id="KW-0004">4Fe-4S</keyword>
<comment type="similarity">
    <text evidence="1">Belongs to the uracil-DNA glycosylase (UDG) superfamily. Type 4 (UDGa) family.</text>
</comment>
<dbReference type="EMBL" id="JAUSVF010000002">
    <property type="protein sequence ID" value="MDQ0322285.1"/>
    <property type="molecule type" value="Genomic_DNA"/>
</dbReference>
<dbReference type="SMART" id="SM00986">
    <property type="entry name" value="UDG"/>
    <property type="match status" value="1"/>
</dbReference>
<dbReference type="SUPFAM" id="SSF52141">
    <property type="entry name" value="Uracil-DNA glycosylase-like"/>
    <property type="match status" value="1"/>
</dbReference>
<name>A0ABU0BVJ9_9HYPH</name>
<accession>A0ABU0BVJ9</accession>
<dbReference type="Proteomes" id="UP001230207">
    <property type="component" value="Unassembled WGS sequence"/>
</dbReference>
<dbReference type="NCBIfam" id="TIGR03915">
    <property type="entry name" value="SAM_7_link_chp"/>
    <property type="match status" value="1"/>
</dbReference>
<evidence type="ECO:0000256" key="4">
    <source>
        <dbReference type="ARBA" id="ARBA00022723"/>
    </source>
</evidence>
<keyword evidence="7" id="KW-0408">Iron</keyword>
<comment type="caution">
    <text evidence="11">The sequence shown here is derived from an EMBL/GenBank/DDBJ whole genome shotgun (WGS) entry which is preliminary data.</text>
</comment>
<keyword evidence="5" id="KW-0227">DNA damage</keyword>
<dbReference type="InterPro" id="IPR025404">
    <property type="entry name" value="DUF4130"/>
</dbReference>
<reference evidence="11 12" key="1">
    <citation type="submission" date="2023-07" db="EMBL/GenBank/DDBJ databases">
        <title>Genomic Encyclopedia of Type Strains, Phase IV (KMG-IV): sequencing the most valuable type-strain genomes for metagenomic binning, comparative biology and taxonomic classification.</title>
        <authorList>
            <person name="Goeker M."/>
        </authorList>
    </citation>
    <scope>NUCLEOTIDE SEQUENCE [LARGE SCALE GENOMIC DNA]</scope>
    <source>
        <strain evidence="11 12">DSM 1112</strain>
    </source>
</reference>
<evidence type="ECO:0000256" key="3">
    <source>
        <dbReference type="ARBA" id="ARBA00022485"/>
    </source>
</evidence>
<gene>
    <name evidence="11" type="ORF">QO002_004491</name>
</gene>
<evidence type="ECO:0000313" key="11">
    <source>
        <dbReference type="EMBL" id="MDQ0322285.1"/>
    </source>
</evidence>
<keyword evidence="6" id="KW-0378">Hydrolase</keyword>
<sequence>MLVITVEGRGDLAEWRDAARALIGARVAPHEIEWRIRADASEDLFADLGGADSFLPVMRNAWTAKVPRAFLPLAEAAVCHSDPTRFHRLYRLLYRLQREPSLLAVRADRHVADLYAMEKSVRRDCHKMTAFVRFKEMPAEEGSRRRRFFAWFEPDHHIVGRVAPFFQRRFTDMDWVIATPKGTASWDGETLEVSCSPAENPDITDQTDVLWRIYFRNIFNPARLKVKMMQTEMPKKYWKNLPEAELIPGMIASAEAEVIAMAESAAKEAPLFHARLQAAARIEPERLPMPPGTLEELRQQAMTCTRCPLHCKATQTVFGEGPADADIMIVGEQPGDQEDLAGRPFIGPAGKVFDEAGRQVGLDRTQVYVTNAVKHFKYELRGKRRIHQKPNMDEVQHCKWWLERELDLVKPKLVVAMGATALAAVMDGRQRLAELRGQMLALDDDRMLLVTAHPSYLLRIPDEMRRREETDRFHGDIAQVADFQRHVSRMTTGR</sequence>
<dbReference type="InterPro" id="IPR051536">
    <property type="entry name" value="UDG_Type-4/5"/>
</dbReference>
<dbReference type="CDD" id="cd10030">
    <property type="entry name" value="UDG-F4_TTUDGA_SPO1dp_like"/>
    <property type="match status" value="1"/>
</dbReference>
<feature type="domain" description="Uracil-DNA glycosylase-like" evidence="10">
    <location>
        <begin position="318"/>
        <end position="478"/>
    </location>
</feature>
<evidence type="ECO:0000256" key="6">
    <source>
        <dbReference type="ARBA" id="ARBA00022801"/>
    </source>
</evidence>
<evidence type="ECO:0000256" key="7">
    <source>
        <dbReference type="ARBA" id="ARBA00023004"/>
    </source>
</evidence>
<dbReference type="Pfam" id="PF03167">
    <property type="entry name" value="UDG"/>
    <property type="match status" value="1"/>
</dbReference>
<evidence type="ECO:0000256" key="1">
    <source>
        <dbReference type="ARBA" id="ARBA00006521"/>
    </source>
</evidence>
<dbReference type="InterPro" id="IPR036895">
    <property type="entry name" value="Uracil-DNA_glycosylase-like_sf"/>
</dbReference>
<evidence type="ECO:0000259" key="10">
    <source>
        <dbReference type="SMART" id="SM00986"/>
    </source>
</evidence>
<evidence type="ECO:0000256" key="2">
    <source>
        <dbReference type="ARBA" id="ARBA00019403"/>
    </source>
</evidence>
<evidence type="ECO:0000313" key="12">
    <source>
        <dbReference type="Proteomes" id="UP001230207"/>
    </source>
</evidence>
<dbReference type="PANTHER" id="PTHR33693:SF9">
    <property type="entry name" value="TYPE-4 URACIL-DNA GLYCOSYLASE"/>
    <property type="match status" value="1"/>
</dbReference>
<keyword evidence="8" id="KW-0411">Iron-sulfur</keyword>
<dbReference type="SMART" id="SM00987">
    <property type="entry name" value="UreE_C"/>
    <property type="match status" value="1"/>
</dbReference>
<keyword evidence="12" id="KW-1185">Reference proteome</keyword>
<keyword evidence="11" id="KW-0808">Transferase</keyword>
<dbReference type="GO" id="GO:0003887">
    <property type="term" value="F:DNA-directed DNA polymerase activity"/>
    <property type="evidence" value="ECO:0007669"/>
    <property type="project" value="UniProtKB-EC"/>
</dbReference>
<organism evidence="11 12">
    <name type="scientific">Pararhizobium capsulatum DSM 1112</name>
    <dbReference type="NCBI Taxonomy" id="1121113"/>
    <lineage>
        <taxon>Bacteria</taxon>
        <taxon>Pseudomonadati</taxon>
        <taxon>Pseudomonadota</taxon>
        <taxon>Alphaproteobacteria</taxon>
        <taxon>Hyphomicrobiales</taxon>
        <taxon>Rhizobiaceae</taxon>
        <taxon>Rhizobium/Agrobacterium group</taxon>
        <taxon>Pararhizobium</taxon>
    </lineage>
</organism>
<dbReference type="Gene3D" id="3.40.470.10">
    <property type="entry name" value="Uracil-DNA glycosylase-like domain"/>
    <property type="match status" value="1"/>
</dbReference>
<dbReference type="NCBIfam" id="TIGR03914">
    <property type="entry name" value="UDG_fam_dom"/>
    <property type="match status" value="1"/>
</dbReference>
<keyword evidence="9" id="KW-0234">DNA repair</keyword>
<dbReference type="InterPro" id="IPR023875">
    <property type="entry name" value="DNA_repair_put"/>
</dbReference>